<dbReference type="SUPFAM" id="SSF53681">
    <property type="entry name" value="Aspartate/glutamate racemase"/>
    <property type="match status" value="2"/>
</dbReference>
<dbReference type="InterPro" id="IPR004391">
    <property type="entry name" value="Glu_race"/>
</dbReference>
<organism evidence="8 9">
    <name type="scientific">Pontibacter ummariensis</name>
    <dbReference type="NCBI Taxonomy" id="1610492"/>
    <lineage>
        <taxon>Bacteria</taxon>
        <taxon>Pseudomonadati</taxon>
        <taxon>Bacteroidota</taxon>
        <taxon>Cytophagia</taxon>
        <taxon>Cytophagales</taxon>
        <taxon>Hymenobacteraceae</taxon>
        <taxon>Pontibacter</taxon>
    </lineage>
</organism>
<keyword evidence="5 7" id="KW-0413">Isomerase</keyword>
<keyword evidence="3 7" id="KW-0133">Cell shape</keyword>
<dbReference type="InterPro" id="IPR033134">
    <property type="entry name" value="Asp/Glu_racemase_AS_2"/>
</dbReference>
<keyword evidence="6 7" id="KW-0961">Cell wall biogenesis/degradation</keyword>
<dbReference type="GO" id="GO:0008881">
    <property type="term" value="F:glutamate racemase activity"/>
    <property type="evidence" value="ECO:0007669"/>
    <property type="project" value="UniProtKB-UniRule"/>
</dbReference>
<comment type="catalytic activity">
    <reaction evidence="1 7">
        <text>L-glutamate = D-glutamate</text>
        <dbReference type="Rhea" id="RHEA:12813"/>
        <dbReference type="ChEBI" id="CHEBI:29985"/>
        <dbReference type="ChEBI" id="CHEBI:29986"/>
        <dbReference type="EC" id="5.1.1.3"/>
    </reaction>
</comment>
<gene>
    <name evidence="7" type="primary">murI</name>
    <name evidence="8" type="ORF">SAMN06296052_107141</name>
</gene>
<dbReference type="EC" id="5.1.1.3" evidence="2 7"/>
<evidence type="ECO:0000256" key="5">
    <source>
        <dbReference type="ARBA" id="ARBA00023235"/>
    </source>
</evidence>
<dbReference type="GO" id="GO:0071555">
    <property type="term" value="P:cell wall organization"/>
    <property type="evidence" value="ECO:0007669"/>
    <property type="project" value="UniProtKB-KW"/>
</dbReference>
<dbReference type="InterPro" id="IPR001920">
    <property type="entry name" value="Asp/Glu_race"/>
</dbReference>
<evidence type="ECO:0000256" key="2">
    <source>
        <dbReference type="ARBA" id="ARBA00013090"/>
    </source>
</evidence>
<dbReference type="HAMAP" id="MF_00258">
    <property type="entry name" value="Glu_racemase"/>
    <property type="match status" value="1"/>
</dbReference>
<feature type="binding site" evidence="7">
    <location>
        <begin position="24"/>
        <end position="25"/>
    </location>
    <ligand>
        <name>substrate</name>
    </ligand>
</feature>
<name>A0A239F184_9BACT</name>
<dbReference type="InterPro" id="IPR015942">
    <property type="entry name" value="Asp/Glu/hydantoin_racemase"/>
</dbReference>
<dbReference type="AlphaFoldDB" id="A0A239F184"/>
<evidence type="ECO:0000256" key="3">
    <source>
        <dbReference type="ARBA" id="ARBA00022960"/>
    </source>
</evidence>
<feature type="active site" description="Proton donor/acceptor" evidence="7">
    <location>
        <position position="200"/>
    </location>
</feature>
<comment type="similarity">
    <text evidence="7">Belongs to the aspartate/glutamate racemases family.</text>
</comment>
<evidence type="ECO:0000256" key="7">
    <source>
        <dbReference type="HAMAP-Rule" id="MF_00258"/>
    </source>
</evidence>
<dbReference type="FunFam" id="3.40.50.1860:FF:000001">
    <property type="entry name" value="Glutamate racemase"/>
    <property type="match status" value="1"/>
</dbReference>
<comment type="pathway">
    <text evidence="7">Cell wall biogenesis; peptidoglycan biosynthesis.</text>
</comment>
<evidence type="ECO:0000256" key="4">
    <source>
        <dbReference type="ARBA" id="ARBA00022984"/>
    </source>
</evidence>
<feature type="binding site" evidence="7">
    <location>
        <begin position="88"/>
        <end position="89"/>
    </location>
    <ligand>
        <name>substrate</name>
    </ligand>
</feature>
<feature type="active site" description="Proton donor/acceptor" evidence="7">
    <location>
        <position position="87"/>
    </location>
</feature>
<feature type="binding site" evidence="7">
    <location>
        <begin position="201"/>
        <end position="202"/>
    </location>
    <ligand>
        <name>substrate</name>
    </ligand>
</feature>
<evidence type="ECO:0000256" key="6">
    <source>
        <dbReference type="ARBA" id="ARBA00023316"/>
    </source>
</evidence>
<keyword evidence="4 7" id="KW-0573">Peptidoglycan synthesis</keyword>
<dbReference type="PROSITE" id="PS00924">
    <property type="entry name" value="ASP_GLU_RACEMASE_2"/>
    <property type="match status" value="1"/>
</dbReference>
<dbReference type="UniPathway" id="UPA00219"/>
<dbReference type="GO" id="GO:0008360">
    <property type="term" value="P:regulation of cell shape"/>
    <property type="evidence" value="ECO:0007669"/>
    <property type="project" value="UniProtKB-KW"/>
</dbReference>
<dbReference type="PANTHER" id="PTHR21198:SF2">
    <property type="entry name" value="GLUTAMATE RACEMASE"/>
    <property type="match status" value="1"/>
</dbReference>
<dbReference type="Gene3D" id="3.40.50.1860">
    <property type="match status" value="2"/>
</dbReference>
<dbReference type="PANTHER" id="PTHR21198">
    <property type="entry name" value="GLUTAMATE RACEMASE"/>
    <property type="match status" value="1"/>
</dbReference>
<dbReference type="Pfam" id="PF01177">
    <property type="entry name" value="Asp_Glu_race"/>
    <property type="match status" value="1"/>
</dbReference>
<accession>A0A239F184</accession>
<comment type="function">
    <text evidence="7">Provides the (R)-glutamate required for cell wall biosynthesis.</text>
</comment>
<proteinExistence type="inferred from homology"/>
<reference evidence="9" key="1">
    <citation type="submission" date="2017-06" db="EMBL/GenBank/DDBJ databases">
        <authorList>
            <person name="Varghese N."/>
            <person name="Submissions S."/>
        </authorList>
    </citation>
    <scope>NUCLEOTIDE SEQUENCE [LARGE SCALE GENOMIC DNA]</scope>
    <source>
        <strain evidence="9">NKM1</strain>
    </source>
</reference>
<feature type="binding site" evidence="7">
    <location>
        <begin position="56"/>
        <end position="57"/>
    </location>
    <ligand>
        <name>substrate</name>
    </ligand>
</feature>
<keyword evidence="9" id="KW-1185">Reference proteome</keyword>
<dbReference type="GO" id="GO:0009252">
    <property type="term" value="P:peptidoglycan biosynthetic process"/>
    <property type="evidence" value="ECO:0007669"/>
    <property type="project" value="UniProtKB-UniRule"/>
</dbReference>
<dbReference type="Proteomes" id="UP000198432">
    <property type="component" value="Unassembled WGS sequence"/>
</dbReference>
<dbReference type="NCBIfam" id="TIGR00067">
    <property type="entry name" value="glut_race"/>
    <property type="match status" value="1"/>
</dbReference>
<evidence type="ECO:0000313" key="9">
    <source>
        <dbReference type="Proteomes" id="UP000198432"/>
    </source>
</evidence>
<protein>
    <recommendedName>
        <fullName evidence="2 7">Glutamate racemase</fullName>
        <ecNumber evidence="2 7">5.1.1.3</ecNumber>
    </recommendedName>
</protein>
<evidence type="ECO:0000256" key="1">
    <source>
        <dbReference type="ARBA" id="ARBA00001602"/>
    </source>
</evidence>
<evidence type="ECO:0000313" key="8">
    <source>
        <dbReference type="EMBL" id="SNS49854.1"/>
    </source>
</evidence>
<dbReference type="EMBL" id="FZOQ01000007">
    <property type="protein sequence ID" value="SNS49854.1"/>
    <property type="molecule type" value="Genomic_DNA"/>
</dbReference>
<sequence>MPGFWLISLIMLQDKKERPIGIFDSGIGGLTVAQAIINVLPNERIVYFGDTAHLPYGDKSTAAIQAYAVKICDLLIRQNCKVILIACNSASAAAYDLVKEYVGSKAKVLNVIDPIVQHIGKTYQHKTIGLIGTKQTVNSNVYRKKVDELDLGIELKSHATPLLAAMIEEGFFNDSISESVIHAYLSDPDLKGIEALILGCTHYPLIKRQIEGYYKGEVDVLDASQIVAQHVKAYLEENNLAADKLVGDHTFYVSDFTRSFEESTRIFFKRQVHLEHYPLWE</sequence>